<dbReference type="AlphaFoldDB" id="A0A6A6X8T3"/>
<feature type="compositionally biased region" description="Basic and acidic residues" evidence="1">
    <location>
        <begin position="68"/>
        <end position="90"/>
    </location>
</feature>
<protein>
    <submittedName>
        <fullName evidence="2">Uncharacterized protein</fullName>
    </submittedName>
</protein>
<evidence type="ECO:0000313" key="3">
    <source>
        <dbReference type="Proteomes" id="UP000799757"/>
    </source>
</evidence>
<sequence>MRTTKTAYTTYTTTSLLPSSKPPSLPKKAWTALKKHAKEHHESVNAAHSHYYEPVHGQAYVPRQMEKTEGVGAESKEVYNDEGERGESTTRKAWAAVKKHAKEHHQSVNAAYRTYYGIGVMPEATREEETKIERQK</sequence>
<evidence type="ECO:0000313" key="2">
    <source>
        <dbReference type="EMBL" id="KAF2792796.1"/>
    </source>
</evidence>
<feature type="region of interest" description="Disordered" evidence="1">
    <location>
        <begin position="1"/>
        <end position="27"/>
    </location>
</feature>
<proteinExistence type="predicted"/>
<feature type="region of interest" description="Disordered" evidence="1">
    <location>
        <begin position="68"/>
        <end position="91"/>
    </location>
</feature>
<keyword evidence="3" id="KW-1185">Reference proteome</keyword>
<feature type="compositionally biased region" description="Low complexity" evidence="1">
    <location>
        <begin position="1"/>
        <end position="19"/>
    </location>
</feature>
<gene>
    <name evidence="2" type="ORF">K505DRAFT_325905</name>
</gene>
<dbReference type="Proteomes" id="UP000799757">
    <property type="component" value="Unassembled WGS sequence"/>
</dbReference>
<dbReference type="OrthoDB" id="3791583at2759"/>
<organism evidence="2 3">
    <name type="scientific">Melanomma pulvis-pyrius CBS 109.77</name>
    <dbReference type="NCBI Taxonomy" id="1314802"/>
    <lineage>
        <taxon>Eukaryota</taxon>
        <taxon>Fungi</taxon>
        <taxon>Dikarya</taxon>
        <taxon>Ascomycota</taxon>
        <taxon>Pezizomycotina</taxon>
        <taxon>Dothideomycetes</taxon>
        <taxon>Pleosporomycetidae</taxon>
        <taxon>Pleosporales</taxon>
        <taxon>Melanommataceae</taxon>
        <taxon>Melanomma</taxon>
    </lineage>
</organism>
<dbReference type="EMBL" id="MU001954">
    <property type="protein sequence ID" value="KAF2792796.1"/>
    <property type="molecule type" value="Genomic_DNA"/>
</dbReference>
<reference evidence="2" key="1">
    <citation type="journal article" date="2020" name="Stud. Mycol.">
        <title>101 Dothideomycetes genomes: a test case for predicting lifestyles and emergence of pathogens.</title>
        <authorList>
            <person name="Haridas S."/>
            <person name="Albert R."/>
            <person name="Binder M."/>
            <person name="Bloem J."/>
            <person name="Labutti K."/>
            <person name="Salamov A."/>
            <person name="Andreopoulos B."/>
            <person name="Baker S."/>
            <person name="Barry K."/>
            <person name="Bills G."/>
            <person name="Bluhm B."/>
            <person name="Cannon C."/>
            <person name="Castanera R."/>
            <person name="Culley D."/>
            <person name="Daum C."/>
            <person name="Ezra D."/>
            <person name="Gonzalez J."/>
            <person name="Henrissat B."/>
            <person name="Kuo A."/>
            <person name="Liang C."/>
            <person name="Lipzen A."/>
            <person name="Lutzoni F."/>
            <person name="Magnuson J."/>
            <person name="Mondo S."/>
            <person name="Nolan M."/>
            <person name="Ohm R."/>
            <person name="Pangilinan J."/>
            <person name="Park H.-J."/>
            <person name="Ramirez L."/>
            <person name="Alfaro M."/>
            <person name="Sun H."/>
            <person name="Tritt A."/>
            <person name="Yoshinaga Y."/>
            <person name="Zwiers L.-H."/>
            <person name="Turgeon B."/>
            <person name="Goodwin S."/>
            <person name="Spatafora J."/>
            <person name="Crous P."/>
            <person name="Grigoriev I."/>
        </authorList>
    </citation>
    <scope>NUCLEOTIDE SEQUENCE</scope>
    <source>
        <strain evidence="2">CBS 109.77</strain>
    </source>
</reference>
<name>A0A6A6X8T3_9PLEO</name>
<evidence type="ECO:0000256" key="1">
    <source>
        <dbReference type="SAM" id="MobiDB-lite"/>
    </source>
</evidence>
<accession>A0A6A6X8T3</accession>